<evidence type="ECO:0000256" key="2">
    <source>
        <dbReference type="SAM" id="Phobius"/>
    </source>
</evidence>
<keyword evidence="2" id="KW-0472">Membrane</keyword>
<reference evidence="4" key="2">
    <citation type="submission" date="2020-11" db="EMBL/GenBank/DDBJ databases">
        <authorList>
            <person name="McCartney M.A."/>
            <person name="Auch B."/>
            <person name="Kono T."/>
            <person name="Mallez S."/>
            <person name="Becker A."/>
            <person name="Gohl D.M."/>
            <person name="Silverstein K.A.T."/>
            <person name="Koren S."/>
            <person name="Bechman K.B."/>
            <person name="Herman A."/>
            <person name="Abrahante J.E."/>
            <person name="Garbe J."/>
        </authorList>
    </citation>
    <scope>NUCLEOTIDE SEQUENCE</scope>
    <source>
        <strain evidence="4">Duluth1</strain>
        <tissue evidence="4">Whole animal</tissue>
    </source>
</reference>
<name>A0A9D4HWM2_DREPO</name>
<accession>A0A9D4HWM2</accession>
<gene>
    <name evidence="4" type="ORF">DPMN_042083</name>
</gene>
<comment type="caution">
    <text evidence="4">The sequence shown here is derived from an EMBL/GenBank/DDBJ whole genome shotgun (WGS) entry which is preliminary data.</text>
</comment>
<dbReference type="AlphaFoldDB" id="A0A9D4HWM2"/>
<dbReference type="Gene3D" id="2.60.120.740">
    <property type="match status" value="1"/>
</dbReference>
<dbReference type="CDD" id="cd22823">
    <property type="entry name" value="Gal_Rha_Lectin"/>
    <property type="match status" value="1"/>
</dbReference>
<dbReference type="InterPro" id="IPR000922">
    <property type="entry name" value="Lectin_gal-bd_dom"/>
</dbReference>
<evidence type="ECO:0000313" key="5">
    <source>
        <dbReference type="Proteomes" id="UP000828390"/>
    </source>
</evidence>
<proteinExistence type="predicted"/>
<feature type="transmembrane region" description="Helical" evidence="2">
    <location>
        <begin position="325"/>
        <end position="351"/>
    </location>
</feature>
<feature type="domain" description="SUEL-type lectin" evidence="3">
    <location>
        <begin position="33"/>
        <end position="137"/>
    </location>
</feature>
<keyword evidence="2" id="KW-0812">Transmembrane</keyword>
<feature type="region of interest" description="Disordered" evidence="1">
    <location>
        <begin position="293"/>
        <end position="312"/>
    </location>
</feature>
<evidence type="ECO:0000256" key="1">
    <source>
        <dbReference type="SAM" id="MobiDB-lite"/>
    </source>
</evidence>
<evidence type="ECO:0000259" key="3">
    <source>
        <dbReference type="PROSITE" id="PS50228"/>
    </source>
</evidence>
<evidence type="ECO:0000313" key="4">
    <source>
        <dbReference type="EMBL" id="KAH3735547.1"/>
    </source>
</evidence>
<dbReference type="EMBL" id="JAIWYP010000011">
    <property type="protein sequence ID" value="KAH3735547.1"/>
    <property type="molecule type" value="Genomic_DNA"/>
</dbReference>
<keyword evidence="2" id="KW-1133">Transmembrane helix</keyword>
<sequence>MANTWLCGCNVWIIISAHILGVLSTLDNIYTSGCTGERIRLNCQKGHKIAIKRVFFGVKNNQNCGGRGKRFSDDCCHPTYDDCLVSDDDSKYPYLNMLCSGRPGCDIEANNASAGDKCRAQGYGTVTDYMTVIHDCTPDEDVLPVCSNLQKRGKQLYIANENYPHPIKPGDRECKCLIRTGNQVGLYIHALDIIFYRSDVGNNCYQDIEIKDEDGNRKVITCGHTGLNAFRNIYNSDVRSVTLTFNNRAPKAQGFVWVQAKAKQDKDFVEVYCGNAMKRYLGYAVDDAESRTIDINDPTPPLDPGIGKTHENGTMQGSTSKVTDMMALIIGVSVAVAFVIIIGLIGIIIICCRRLRSKRRPVRQEPPPFPSPILKSKDTNHTSNTYCHYDYDEDKYCSIKRSPMRLTNLSDVNSSAERKLKEAFSQGVSSFDSSASVPNGGVGYMNYMDQFAAEQKVPLLEKKKSQESETSEEDEVIMPKSEYIAYVQAIQPQSAAREITNCTLPPKKKIKNKTVTFSPVAMVTPLPSGSEESVPEDIVNEDQKLNFLEMYSKTLPSRSPDKVKKVNLIPGTQDDMCLASYQALDCENVTEEDLWKAFHIKLSDNVPSCKNEAFNNTYQSDDVKLQNSKNALDKEDPDYDENLYDNLPYINVGSLRRHNTPESNHTDLYKEIVRRNTLRKGPPMESIPETC</sequence>
<dbReference type="InterPro" id="IPR043159">
    <property type="entry name" value="Lectin_gal-bd_sf"/>
</dbReference>
<dbReference type="Proteomes" id="UP000828390">
    <property type="component" value="Unassembled WGS sequence"/>
</dbReference>
<keyword evidence="5" id="KW-1185">Reference proteome</keyword>
<reference evidence="4" key="1">
    <citation type="journal article" date="2019" name="bioRxiv">
        <title>The Genome of the Zebra Mussel, Dreissena polymorpha: A Resource for Invasive Species Research.</title>
        <authorList>
            <person name="McCartney M.A."/>
            <person name="Auch B."/>
            <person name="Kono T."/>
            <person name="Mallez S."/>
            <person name="Zhang Y."/>
            <person name="Obille A."/>
            <person name="Becker A."/>
            <person name="Abrahante J.E."/>
            <person name="Garbe J."/>
            <person name="Badalamenti J.P."/>
            <person name="Herman A."/>
            <person name="Mangelson H."/>
            <person name="Liachko I."/>
            <person name="Sullivan S."/>
            <person name="Sone E.D."/>
            <person name="Koren S."/>
            <person name="Silverstein K.A.T."/>
            <person name="Beckman K.B."/>
            <person name="Gohl D.M."/>
        </authorList>
    </citation>
    <scope>NUCLEOTIDE SEQUENCE</scope>
    <source>
        <strain evidence="4">Duluth1</strain>
        <tissue evidence="4">Whole animal</tissue>
    </source>
</reference>
<dbReference type="PROSITE" id="PS50228">
    <property type="entry name" value="SUEL_LECTIN"/>
    <property type="match status" value="1"/>
</dbReference>
<protein>
    <recommendedName>
        <fullName evidence="3">SUEL-type lectin domain-containing protein</fullName>
    </recommendedName>
</protein>
<organism evidence="4 5">
    <name type="scientific">Dreissena polymorpha</name>
    <name type="common">Zebra mussel</name>
    <name type="synonym">Mytilus polymorpha</name>
    <dbReference type="NCBI Taxonomy" id="45954"/>
    <lineage>
        <taxon>Eukaryota</taxon>
        <taxon>Metazoa</taxon>
        <taxon>Spiralia</taxon>
        <taxon>Lophotrochozoa</taxon>
        <taxon>Mollusca</taxon>
        <taxon>Bivalvia</taxon>
        <taxon>Autobranchia</taxon>
        <taxon>Heteroconchia</taxon>
        <taxon>Euheterodonta</taxon>
        <taxon>Imparidentia</taxon>
        <taxon>Neoheterodontei</taxon>
        <taxon>Myida</taxon>
        <taxon>Dreissenoidea</taxon>
        <taxon>Dreissenidae</taxon>
        <taxon>Dreissena</taxon>
    </lineage>
</organism>
<dbReference type="OrthoDB" id="6045564at2759"/>
<dbReference type="GO" id="GO:0030246">
    <property type="term" value="F:carbohydrate binding"/>
    <property type="evidence" value="ECO:0007669"/>
    <property type="project" value="InterPro"/>
</dbReference>